<dbReference type="EMBL" id="NEDP02005575">
    <property type="protein sequence ID" value="OWF37959.1"/>
    <property type="molecule type" value="Genomic_DNA"/>
</dbReference>
<name>A0A210PN85_MIZYE</name>
<accession>A0A210PN85</accession>
<dbReference type="PROSITE" id="PS50181">
    <property type="entry name" value="FBOX"/>
    <property type="match status" value="1"/>
</dbReference>
<feature type="domain" description="F-box" evidence="4">
    <location>
        <begin position="2"/>
        <end position="48"/>
    </location>
</feature>
<dbReference type="OrthoDB" id="722566at2759"/>
<dbReference type="SUPFAM" id="SSF81383">
    <property type="entry name" value="F-box domain"/>
    <property type="match status" value="1"/>
</dbReference>
<dbReference type="Pfam" id="PF12937">
    <property type="entry name" value="F-box-like"/>
    <property type="match status" value="1"/>
</dbReference>
<keyword evidence="3" id="KW-0833">Ubl conjugation pathway</keyword>
<dbReference type="AlphaFoldDB" id="A0A210PN85"/>
<comment type="caution">
    <text evidence="5">The sequence shown here is derived from an EMBL/GenBank/DDBJ whole genome shotgun (WGS) entry which is preliminary data.</text>
</comment>
<dbReference type="PANTHER" id="PTHR10706:SF130">
    <property type="entry name" value="F-BOX ONLY PROTEIN 31"/>
    <property type="match status" value="1"/>
</dbReference>
<dbReference type="STRING" id="6573.A0A210PN85"/>
<evidence type="ECO:0000313" key="5">
    <source>
        <dbReference type="EMBL" id="OWF37959.1"/>
    </source>
</evidence>
<dbReference type="InterPro" id="IPR045048">
    <property type="entry name" value="FBXO31/39"/>
</dbReference>
<reference evidence="5 6" key="1">
    <citation type="journal article" date="2017" name="Nat. Ecol. Evol.">
        <title>Scallop genome provides insights into evolution of bilaterian karyotype and development.</title>
        <authorList>
            <person name="Wang S."/>
            <person name="Zhang J."/>
            <person name="Jiao W."/>
            <person name="Li J."/>
            <person name="Xun X."/>
            <person name="Sun Y."/>
            <person name="Guo X."/>
            <person name="Huan P."/>
            <person name="Dong B."/>
            <person name="Zhang L."/>
            <person name="Hu X."/>
            <person name="Sun X."/>
            <person name="Wang J."/>
            <person name="Zhao C."/>
            <person name="Wang Y."/>
            <person name="Wang D."/>
            <person name="Huang X."/>
            <person name="Wang R."/>
            <person name="Lv J."/>
            <person name="Li Y."/>
            <person name="Zhang Z."/>
            <person name="Liu B."/>
            <person name="Lu W."/>
            <person name="Hui Y."/>
            <person name="Liang J."/>
            <person name="Zhou Z."/>
            <person name="Hou R."/>
            <person name="Li X."/>
            <person name="Liu Y."/>
            <person name="Li H."/>
            <person name="Ning X."/>
            <person name="Lin Y."/>
            <person name="Zhao L."/>
            <person name="Xing Q."/>
            <person name="Dou J."/>
            <person name="Li Y."/>
            <person name="Mao J."/>
            <person name="Guo H."/>
            <person name="Dou H."/>
            <person name="Li T."/>
            <person name="Mu C."/>
            <person name="Jiang W."/>
            <person name="Fu Q."/>
            <person name="Fu X."/>
            <person name="Miao Y."/>
            <person name="Liu J."/>
            <person name="Yu Q."/>
            <person name="Li R."/>
            <person name="Liao H."/>
            <person name="Li X."/>
            <person name="Kong Y."/>
            <person name="Jiang Z."/>
            <person name="Chourrout D."/>
            <person name="Li R."/>
            <person name="Bao Z."/>
        </authorList>
    </citation>
    <scope>NUCLEOTIDE SEQUENCE [LARGE SCALE GENOMIC DNA]</scope>
    <source>
        <strain evidence="5 6">PY_sf001</strain>
    </source>
</reference>
<dbReference type="CDD" id="cd22102">
    <property type="entry name" value="F-box_FBXO31"/>
    <property type="match status" value="1"/>
</dbReference>
<evidence type="ECO:0000259" key="4">
    <source>
        <dbReference type="PROSITE" id="PS50181"/>
    </source>
</evidence>
<comment type="pathway">
    <text evidence="1">Protein modification; protein ubiquitination.</text>
</comment>
<keyword evidence="6" id="KW-1185">Reference proteome</keyword>
<dbReference type="PANTHER" id="PTHR10706">
    <property type="entry name" value="F-BOX FAMILY PROTEIN"/>
    <property type="match status" value="1"/>
</dbReference>
<dbReference type="Pfam" id="PF12014">
    <property type="entry name" value="Cyclin_D1_bind"/>
    <property type="match status" value="1"/>
</dbReference>
<dbReference type="InterPro" id="IPR001810">
    <property type="entry name" value="F-box_dom"/>
</dbReference>
<evidence type="ECO:0000256" key="3">
    <source>
        <dbReference type="ARBA" id="ARBA00022786"/>
    </source>
</evidence>
<evidence type="ECO:0000313" key="6">
    <source>
        <dbReference type="Proteomes" id="UP000242188"/>
    </source>
</evidence>
<protein>
    <submittedName>
        <fullName evidence="5">F-box only protein 31-A</fullName>
    </submittedName>
</protein>
<comment type="similarity">
    <text evidence="2">Belongs to the FBXO31 family.</text>
</comment>
<proteinExistence type="inferred from homology"/>
<dbReference type="SMART" id="SM00256">
    <property type="entry name" value="FBOX"/>
    <property type="match status" value="1"/>
</dbReference>
<dbReference type="Proteomes" id="UP000242188">
    <property type="component" value="Unassembled WGS sequence"/>
</dbReference>
<sequence length="385" mass="44497">MTTIITDLPTELLVKVFSFLPGKTLGNVCKTCSRFREAVNIDSIWQARCATEYNFTQLEGWNSSYQDVYTKILVKYGSLIGLYQRDFKPYGGLANIKFDTGQMLVCEYLAPDNPHIKQPLKEQKIFSICINKRGEAEVSCLKGYKGPHTCKLIRKNQKLKFKCQHIGHHRHPRGKEKELEEWLISKQEDFSDLSVMKFEESYLQTGKYKFEPMDLPRPMRNIPIQPGLFKGHYGAHGIEIMHLSYDSEMKNILVLKITGDVNVPAMNVSLFVDLHRPMVLNLEQQESMHMLREMDTPDIPEENGPGFEPRHQPFMIPTGCFNRVQNIPQRCKYRFHGKGRIAGHGYHNPSLTPGHFVVFDDDTLGFMWMELLSFSMYSRVTEMFG</sequence>
<organism evidence="5 6">
    <name type="scientific">Mizuhopecten yessoensis</name>
    <name type="common">Japanese scallop</name>
    <name type="synonym">Patinopecten yessoensis</name>
    <dbReference type="NCBI Taxonomy" id="6573"/>
    <lineage>
        <taxon>Eukaryota</taxon>
        <taxon>Metazoa</taxon>
        <taxon>Spiralia</taxon>
        <taxon>Lophotrochozoa</taxon>
        <taxon>Mollusca</taxon>
        <taxon>Bivalvia</taxon>
        <taxon>Autobranchia</taxon>
        <taxon>Pteriomorphia</taxon>
        <taxon>Pectinida</taxon>
        <taxon>Pectinoidea</taxon>
        <taxon>Pectinidae</taxon>
        <taxon>Mizuhopecten</taxon>
    </lineage>
</organism>
<dbReference type="GO" id="GO:0016567">
    <property type="term" value="P:protein ubiquitination"/>
    <property type="evidence" value="ECO:0007669"/>
    <property type="project" value="UniProtKB-UniPathway"/>
</dbReference>
<dbReference type="Gene3D" id="1.20.1280.50">
    <property type="match status" value="1"/>
</dbReference>
<dbReference type="InterPro" id="IPR036047">
    <property type="entry name" value="F-box-like_dom_sf"/>
</dbReference>
<gene>
    <name evidence="5" type="ORF">KP79_PYT14279</name>
</gene>
<evidence type="ECO:0000256" key="2">
    <source>
        <dbReference type="ARBA" id="ARBA00010611"/>
    </source>
</evidence>
<dbReference type="UniPathway" id="UPA00143"/>
<evidence type="ECO:0000256" key="1">
    <source>
        <dbReference type="ARBA" id="ARBA00004906"/>
    </source>
</evidence>